<dbReference type="SUPFAM" id="SSF52540">
    <property type="entry name" value="P-loop containing nucleoside triphosphate hydrolases"/>
    <property type="match status" value="1"/>
</dbReference>
<dbReference type="InterPro" id="IPR049468">
    <property type="entry name" value="Restrct_endonuc-II-like_dom"/>
</dbReference>
<dbReference type="Proteomes" id="UP001060919">
    <property type="component" value="Chromosome"/>
</dbReference>
<dbReference type="InterPro" id="IPR047187">
    <property type="entry name" value="SF1_C_Upf1"/>
</dbReference>
<organism evidence="5 6">
    <name type="scientific">Aureispira anguillae</name>
    <dbReference type="NCBI Taxonomy" id="2864201"/>
    <lineage>
        <taxon>Bacteria</taxon>
        <taxon>Pseudomonadati</taxon>
        <taxon>Bacteroidota</taxon>
        <taxon>Saprospiria</taxon>
        <taxon>Saprospirales</taxon>
        <taxon>Saprospiraceae</taxon>
        <taxon>Aureispira</taxon>
    </lineage>
</organism>
<keyword evidence="1" id="KW-0175">Coiled coil</keyword>
<evidence type="ECO:0000313" key="5">
    <source>
        <dbReference type="EMBL" id="BDS15263.1"/>
    </source>
</evidence>
<keyword evidence="6" id="KW-1185">Reference proteome</keyword>
<sequence>MQTLDIRFLKNLQEKLSAGNFRSIHLNALPKRYLTRLDLADLDTLSEGTSKQFLEVLFTQAQFDFPITLGNNEQIDSQQEEKIVRRLSSMTIEHNDHHAEHGNKTFAFGYPILLVKDPNNPSKIIKAPLIIWSLEIERNFEANNEWLIRRKEDYSVVTNSVLATFLRNQANIELQPMYDQMLEDAILDKDELAEMAQLHMQQLNPNISDRTKHLFREILDKDVAPIKTEQEIQALPLDSPAILWSGIFGLFRSQKDSIIKDLDFFIQNIHQLQPLVEQNPNPSDPKRSSFMKHSFTMLETDPCQQQLLHHLSKGKNLVIQGPPGTGKSQTLTGIIANTISNAGTCLVVSEKKAALDVIYATLQKMGLEELAIIVEDVHQDRATLVNSVRERAQHQHQPYRVSPNFIRLLQSCAAHVARLQDFHKKLQQPITNDAAWTDVVGTFLDSNQKNDKGLLVGLLNAQQFEFTTTEFEDILSILPEGQSLYQQLGTFNHPLNALNDRFFHQANTMQVEADTQKALDNVCFVVQAAQRDAFSYLFEYEQLLEKHFSDVYLAKMKLIDRAIDIIEGGLAQSKYYFNKNGGFYRKLMKNVSDKYKKLEQEKVDVLESFLKVQKIHFKYAYFKYQFMDTSDHSKLEFKKLLDHLVDYKSQVYDWFEARSPFIQKLVKELGPNKIYKYVSFDQRVIEITKNLDAFERNFATSKVFKVEFKFVTKNIRKRLTQIEDLDNNLQKLKKEFDNFTAYHALKFFWLSLNKRQQIAFQGLANANPKDWSGAFSSWYLHTLLAHHENQLVPDEKAYRSSVSGFTKELKTLQEILVGHTLKYWRGKQSQAVQQFHQQKAPLTLNNLYNTRSHKGSRRSPLRKIIETSPDLLSSFFPVLMVSPAVCSAILPLHPGLFDVVIFDEASQLNLEESFSALVRGKYKIIAGDSHQLPPPDSFQSHYFSNANQQDFVIDDEYWEGTNDSVAETIDYLSNSPSLLEYALSVDAYQESFLALHYRSQHPYLIDFSNAAFYGNRLSSFPAQQAYTPIEFRAIDGVYKNYSNEQEAIAIVNYLLSLIAEATTCPSIGVATFNLHQRNLILEQLQQAAIHNSTTKAQLQQLYKAGFFVRNLENIQGEECDILILSTTFGIQENGTMATNLGPINHQDGYKLLNVIVTRARQKVCVFSSIPPSHYQTYEQEIRQHGNTGKGILYAYLAYAKAVHDQQHDSRQTILDLLYDNCLNKPIDPSLYQKKSNLFEQQVLHFLQLEFPKLNIQTNYQYAGFSLPLAVLNDQDQLCLAFYYDLHYKSTDEEAYAWDLFYEQQLQKMGIACHRIWSKEWWENKLEAQQKLTVQIRDKMG</sequence>
<dbReference type="InterPro" id="IPR041677">
    <property type="entry name" value="DNA2/NAM7_AAA_11"/>
</dbReference>
<dbReference type="PANTHER" id="PTHR10887:SF495">
    <property type="entry name" value="HELICASE SENATAXIN ISOFORM X1-RELATED"/>
    <property type="match status" value="1"/>
</dbReference>
<evidence type="ECO:0000313" key="6">
    <source>
        <dbReference type="Proteomes" id="UP001060919"/>
    </source>
</evidence>
<dbReference type="Pfam" id="PF13195">
    <property type="entry name" value="DUF4011"/>
    <property type="match status" value="1"/>
</dbReference>
<name>A0A915YLE1_9BACT</name>
<gene>
    <name evidence="5" type="ORF">AsAng_0060470</name>
</gene>
<dbReference type="Pfam" id="PF13086">
    <property type="entry name" value="AAA_11"/>
    <property type="match status" value="1"/>
</dbReference>
<dbReference type="Gene3D" id="3.40.50.300">
    <property type="entry name" value="P-loop containing nucleotide triphosphate hydrolases"/>
    <property type="match status" value="3"/>
</dbReference>
<dbReference type="GO" id="GO:0004386">
    <property type="term" value="F:helicase activity"/>
    <property type="evidence" value="ECO:0007669"/>
    <property type="project" value="InterPro"/>
</dbReference>
<dbReference type="PANTHER" id="PTHR10887">
    <property type="entry name" value="DNA2/NAM7 HELICASE FAMILY"/>
    <property type="match status" value="1"/>
</dbReference>
<feature type="domain" description="DNA2/NAM7 helicase helicase" evidence="2">
    <location>
        <begin position="304"/>
        <end position="422"/>
    </location>
</feature>
<protein>
    <submittedName>
        <fullName evidence="5">AAA domain-containing protein</fullName>
    </submittedName>
</protein>
<dbReference type="InterPro" id="IPR041679">
    <property type="entry name" value="DNA2/NAM7-like_C"/>
</dbReference>
<dbReference type="EMBL" id="AP026867">
    <property type="protein sequence ID" value="BDS15263.1"/>
    <property type="molecule type" value="Genomic_DNA"/>
</dbReference>
<feature type="domain" description="DNA2/NAM7 helicase-like C-terminal" evidence="3">
    <location>
        <begin position="977"/>
        <end position="1167"/>
    </location>
</feature>
<evidence type="ECO:0000259" key="3">
    <source>
        <dbReference type="Pfam" id="PF13087"/>
    </source>
</evidence>
<dbReference type="Pfam" id="PF18741">
    <property type="entry name" value="MTES_1575"/>
    <property type="match status" value="1"/>
</dbReference>
<dbReference type="InterPro" id="IPR045055">
    <property type="entry name" value="DNA2/NAM7-like"/>
</dbReference>
<accession>A0A915YLE1</accession>
<reference evidence="5" key="1">
    <citation type="submission" date="2022-09" db="EMBL/GenBank/DDBJ databases">
        <title>Aureispira anguillicida sp. nov., isolated from Leptocephalus of Japanese eel Anguilla japonica.</title>
        <authorList>
            <person name="Yuasa K."/>
            <person name="Mekata T."/>
            <person name="Ikunari K."/>
        </authorList>
    </citation>
    <scope>NUCLEOTIDE SEQUENCE</scope>
    <source>
        <strain evidence="5">EL160426</strain>
    </source>
</reference>
<feature type="coiled-coil region" evidence="1">
    <location>
        <begin position="715"/>
        <end position="742"/>
    </location>
</feature>
<dbReference type="InterPro" id="IPR027417">
    <property type="entry name" value="P-loop_NTPase"/>
</dbReference>
<evidence type="ECO:0000259" key="4">
    <source>
        <dbReference type="Pfam" id="PF18741"/>
    </source>
</evidence>
<dbReference type="CDD" id="cd18808">
    <property type="entry name" value="SF1_C_Upf1"/>
    <property type="match status" value="1"/>
</dbReference>
<evidence type="ECO:0000259" key="2">
    <source>
        <dbReference type="Pfam" id="PF13086"/>
    </source>
</evidence>
<feature type="domain" description="Restriction endonuclease type II-like" evidence="4">
    <location>
        <begin position="1238"/>
        <end position="1334"/>
    </location>
</feature>
<dbReference type="Pfam" id="PF13087">
    <property type="entry name" value="AAA_12"/>
    <property type="match status" value="1"/>
</dbReference>
<proteinExistence type="predicted"/>
<dbReference type="KEGG" id="aup:AsAng_0060470"/>
<dbReference type="RefSeq" id="WP_264790431.1">
    <property type="nucleotide sequence ID" value="NZ_AP026867.1"/>
</dbReference>
<evidence type="ECO:0000256" key="1">
    <source>
        <dbReference type="SAM" id="Coils"/>
    </source>
</evidence>
<dbReference type="InterPro" id="IPR025103">
    <property type="entry name" value="DUF4011"/>
</dbReference>